<dbReference type="AlphaFoldDB" id="A0A023B911"/>
<reference evidence="3" key="1">
    <citation type="submission" date="2013-12" db="EMBL/GenBank/DDBJ databases">
        <authorList>
            <person name="Omoto C.K."/>
            <person name="Sibley D."/>
            <person name="Venepally P."/>
            <person name="Hadjithomas M."/>
            <person name="Karamycheva S."/>
            <person name="Brunk B."/>
            <person name="Roos D."/>
            <person name="Caler E."/>
            <person name="Lorenzi H."/>
        </authorList>
    </citation>
    <scope>NUCLEOTIDE SEQUENCE</scope>
</reference>
<gene>
    <name evidence="3" type="ORF">GNI_054470</name>
</gene>
<dbReference type="Proteomes" id="UP000019763">
    <property type="component" value="Unassembled WGS sequence"/>
</dbReference>
<accession>A0A023B911</accession>
<evidence type="ECO:0000313" key="3">
    <source>
        <dbReference type="EMBL" id="EZG70694.1"/>
    </source>
</evidence>
<keyword evidence="2" id="KW-0732">Signal</keyword>
<feature type="compositionally biased region" description="Acidic residues" evidence="1">
    <location>
        <begin position="220"/>
        <end position="238"/>
    </location>
</feature>
<evidence type="ECO:0000256" key="1">
    <source>
        <dbReference type="SAM" id="MobiDB-lite"/>
    </source>
</evidence>
<keyword evidence="4" id="KW-1185">Reference proteome</keyword>
<proteinExistence type="predicted"/>
<dbReference type="RefSeq" id="XP_011129877.1">
    <property type="nucleotide sequence ID" value="XM_011131575.1"/>
</dbReference>
<feature type="region of interest" description="Disordered" evidence="1">
    <location>
        <begin position="211"/>
        <end position="239"/>
    </location>
</feature>
<dbReference type="EMBL" id="AFNH02000416">
    <property type="protein sequence ID" value="EZG70694.1"/>
    <property type="molecule type" value="Genomic_DNA"/>
</dbReference>
<sequence length="873" mass="96835">MRFGILFLIAHVCAVQIQPVPGPLAPKETLSIKEKAPNQAAALKEMQTRVENAQGVPWWRQQLFAALMPTPELRTRMAERQAARWAWYGRQWPTNIADRGVVHYRARGGNLTIAFGVSEDPRFWKQGYYMIQKGAFYKPTNIRMMSTYYSRGTRSLKLYADIFGKALAVLQQGPALSSTGSISTATLSDLLAMMGENLGRSFAELVGRRKGSNRNRNSSYDEDDEEEEEEEEEEDQEDFFGPWSRVRPLQWVAEQVVKRQSLSALNALAAHTTSLLKMMRLFELPAKGSHSPVPHPGFLDLVPLNKRLHDTLRLETVAVQLRQISLDFTVPGRKQYYSSLQSMGSEARRLTEQYEKLLGKYGDHYAPDYYRGVAQRVSGEDERSAKRLKATLKALPEKVAAAGALRPDGLPATLQLTFGAQPVKEYNLRLVGRGKGALTPKSDAWRVSHAFREGPEVEMKYRKYEPLIELAFEKQLARAYLHSATQPVQLAGSSKQGLDVTATFRTQLLCYYDNRVGDARMLELLQVALPGVDVPKTDAKAAPPPWLSQLVTPSLDDLWVTVGAVHDSWQNADRGVSRVLLEAYLRDQLEQQGRMTLAPSQYVSLEREPLCHAHKLTNTVMPFMSTKGKLKSQTGTKQPAQVAPGMELQNRKNGPAVPAALYDAYATCLNMFPVGTEAFLFGENKPANRRPSFLSRQLDDWASALALEKKELTGGIVGTVDKQFYPAVNMQQVAEARYDPAVARRVAQDLQRRPPGVDAAGLRNVQTGLLATVTTPAPITEPVTAKTTPGTVAVAVPPAPNPADYRPADLGRARTGGAPFFYAYSHCAQDGQWTRVVRISQDDFNGKTCPGPAAAVAVRDPLNKTDPSDFRNL</sequence>
<dbReference type="GeneID" id="22911999"/>
<evidence type="ECO:0000256" key="2">
    <source>
        <dbReference type="SAM" id="SignalP"/>
    </source>
</evidence>
<evidence type="ECO:0008006" key="5">
    <source>
        <dbReference type="Google" id="ProtNLM"/>
    </source>
</evidence>
<comment type="caution">
    <text evidence="3">The sequence shown here is derived from an EMBL/GenBank/DDBJ whole genome shotgun (WGS) entry which is preliminary data.</text>
</comment>
<evidence type="ECO:0000313" key="4">
    <source>
        <dbReference type="Proteomes" id="UP000019763"/>
    </source>
</evidence>
<dbReference type="VEuPathDB" id="CryptoDB:GNI_054470"/>
<name>A0A023B911_GRENI</name>
<protein>
    <recommendedName>
        <fullName evidence="5">Transmembrane protein</fullName>
    </recommendedName>
</protein>
<feature type="signal peptide" evidence="2">
    <location>
        <begin position="1"/>
        <end position="17"/>
    </location>
</feature>
<organism evidence="3 4">
    <name type="scientific">Gregarina niphandrodes</name>
    <name type="common">Septate eugregarine</name>
    <dbReference type="NCBI Taxonomy" id="110365"/>
    <lineage>
        <taxon>Eukaryota</taxon>
        <taxon>Sar</taxon>
        <taxon>Alveolata</taxon>
        <taxon>Apicomplexa</taxon>
        <taxon>Conoidasida</taxon>
        <taxon>Gregarinasina</taxon>
        <taxon>Eugregarinorida</taxon>
        <taxon>Gregarinidae</taxon>
        <taxon>Gregarina</taxon>
    </lineage>
</organism>
<feature type="chain" id="PRO_5001512069" description="Transmembrane protein" evidence="2">
    <location>
        <begin position="18"/>
        <end position="873"/>
    </location>
</feature>